<dbReference type="GO" id="GO:0051213">
    <property type="term" value="F:dioxygenase activity"/>
    <property type="evidence" value="ECO:0007669"/>
    <property type="project" value="UniProtKB-KW"/>
</dbReference>
<dbReference type="EMBL" id="DS231619">
    <property type="protein sequence ID" value="EDU48829.1"/>
    <property type="molecule type" value="Genomic_DNA"/>
</dbReference>
<comment type="similarity">
    <text evidence="4">Belongs to the choline monooxygenase family.</text>
</comment>
<accession>B2W7X1</accession>
<dbReference type="Gene3D" id="2.102.10.10">
    <property type="entry name" value="Rieske [2Fe-2S] iron-sulphur domain"/>
    <property type="match status" value="1"/>
</dbReference>
<name>B2W7X1_PYRTR</name>
<keyword evidence="12" id="KW-0520">NAD</keyword>
<evidence type="ECO:0000256" key="2">
    <source>
        <dbReference type="ARBA" id="ARBA00002149"/>
    </source>
</evidence>
<feature type="domain" description="Rieske" evidence="14">
    <location>
        <begin position="85"/>
        <end position="172"/>
    </location>
</feature>
<reference evidence="16" key="1">
    <citation type="journal article" date="2013" name="G3 (Bethesda)">
        <title>Comparative genomics of a plant-pathogenic fungus, Pyrenophora tritici-repentis, reveals transduplication and the impact of repeat elements on pathogenicity and population divergence.</title>
        <authorList>
            <person name="Manning V.A."/>
            <person name="Pandelova I."/>
            <person name="Dhillon B."/>
            <person name="Wilhelm L.J."/>
            <person name="Goodwin S.B."/>
            <person name="Berlin A.M."/>
            <person name="Figueroa M."/>
            <person name="Freitag M."/>
            <person name="Hane J.K."/>
            <person name="Henrissat B."/>
            <person name="Holman W.H."/>
            <person name="Kodira C.D."/>
            <person name="Martin J."/>
            <person name="Oliver R.P."/>
            <person name="Robbertse B."/>
            <person name="Schackwitz W."/>
            <person name="Schwartz D.C."/>
            <person name="Spatafora J.W."/>
            <person name="Turgeon B.G."/>
            <person name="Yandava C."/>
            <person name="Young S."/>
            <person name="Zhou S."/>
            <person name="Zeng Q."/>
            <person name="Grigoriev I.V."/>
            <person name="Ma L.-J."/>
            <person name="Ciuffetti L.M."/>
        </authorList>
    </citation>
    <scope>NUCLEOTIDE SEQUENCE [LARGE SCALE GENOMIC DNA]</scope>
    <source>
        <strain evidence="16">Pt-1C-BFP</strain>
    </source>
</reference>
<dbReference type="PRINTS" id="PR00090">
    <property type="entry name" value="RNGDIOXGNASE"/>
</dbReference>
<dbReference type="SUPFAM" id="SSF55961">
    <property type="entry name" value="Bet v1-like"/>
    <property type="match status" value="1"/>
</dbReference>
<evidence type="ECO:0000256" key="7">
    <source>
        <dbReference type="ARBA" id="ARBA00022714"/>
    </source>
</evidence>
<dbReference type="GeneID" id="6344164"/>
<dbReference type="PROSITE" id="PS00570">
    <property type="entry name" value="RING_HYDROXYL_ALPHA"/>
    <property type="match status" value="1"/>
</dbReference>
<dbReference type="PROSITE" id="PS51296">
    <property type="entry name" value="RIESKE"/>
    <property type="match status" value="1"/>
</dbReference>
<dbReference type="Pfam" id="PF00355">
    <property type="entry name" value="Rieske"/>
    <property type="match status" value="1"/>
</dbReference>
<dbReference type="STRING" id="426418.B2W7X1"/>
<dbReference type="CDD" id="cd00680">
    <property type="entry name" value="RHO_alpha_C"/>
    <property type="match status" value="1"/>
</dbReference>
<evidence type="ECO:0000259" key="14">
    <source>
        <dbReference type="PROSITE" id="PS51296"/>
    </source>
</evidence>
<evidence type="ECO:0000256" key="5">
    <source>
        <dbReference type="ARBA" id="ARBA00012763"/>
    </source>
</evidence>
<evidence type="ECO:0000256" key="13">
    <source>
        <dbReference type="ARBA" id="ARBA00049097"/>
    </source>
</evidence>
<dbReference type="CDD" id="cd03469">
    <property type="entry name" value="Rieske_RO_Alpha_N"/>
    <property type="match status" value="1"/>
</dbReference>
<dbReference type="InterPro" id="IPR036922">
    <property type="entry name" value="Rieske_2Fe-2S_sf"/>
</dbReference>
<evidence type="ECO:0000256" key="6">
    <source>
        <dbReference type="ARBA" id="ARBA00014931"/>
    </source>
</evidence>
<comment type="pathway">
    <text evidence="3">Amine and polyamine biosynthesis; betaine biosynthesis via choline pathway; betaine aldehyde from choline (monooxygenase route): step 1/1.</text>
</comment>
<dbReference type="InterPro" id="IPR017941">
    <property type="entry name" value="Rieske_2Fe-2S"/>
</dbReference>
<proteinExistence type="inferred from homology"/>
<evidence type="ECO:0000256" key="12">
    <source>
        <dbReference type="ARBA" id="ARBA00023027"/>
    </source>
</evidence>
<dbReference type="PANTHER" id="PTHR43756:SF5">
    <property type="entry name" value="CHOLINE MONOOXYGENASE, CHLOROPLASTIC"/>
    <property type="match status" value="1"/>
</dbReference>
<comment type="cofactor">
    <cofactor evidence="1">
        <name>Fe cation</name>
        <dbReference type="ChEBI" id="CHEBI:24875"/>
    </cofactor>
</comment>
<dbReference type="Gene3D" id="3.90.380.10">
    <property type="entry name" value="Naphthalene 1,2-dioxygenase Alpha Subunit, Chain A, domain 1"/>
    <property type="match status" value="2"/>
</dbReference>
<evidence type="ECO:0000256" key="8">
    <source>
        <dbReference type="ARBA" id="ARBA00022723"/>
    </source>
</evidence>
<dbReference type="AlphaFoldDB" id="B2W7X1"/>
<evidence type="ECO:0000256" key="4">
    <source>
        <dbReference type="ARBA" id="ARBA00010848"/>
    </source>
</evidence>
<dbReference type="PANTHER" id="PTHR43756">
    <property type="entry name" value="CHOLINE MONOOXYGENASE, CHLOROPLASTIC"/>
    <property type="match status" value="1"/>
</dbReference>
<dbReference type="EC" id="1.14.15.7" evidence="5"/>
<dbReference type="GO" id="GO:0019285">
    <property type="term" value="P:glycine betaine biosynthetic process from choline"/>
    <property type="evidence" value="ECO:0007669"/>
    <property type="project" value="UniProtKB-UniPathway"/>
</dbReference>
<evidence type="ECO:0000313" key="15">
    <source>
        <dbReference type="EMBL" id="EDU48829.1"/>
    </source>
</evidence>
<dbReference type="eggNOG" id="ENOG502QQJW">
    <property type="taxonomic scope" value="Eukaryota"/>
</dbReference>
<evidence type="ECO:0000256" key="3">
    <source>
        <dbReference type="ARBA" id="ARBA00004866"/>
    </source>
</evidence>
<comment type="catalytic activity">
    <reaction evidence="13">
        <text>choline + 2 reduced [2Fe-2S]-[ferredoxin] + O2 + 2 H(+) = betaine aldehyde hydrate + 2 oxidized [2Fe-2S]-[ferredoxin] + H2O</text>
        <dbReference type="Rhea" id="RHEA:17769"/>
        <dbReference type="Rhea" id="RHEA-COMP:10000"/>
        <dbReference type="Rhea" id="RHEA-COMP:10001"/>
        <dbReference type="ChEBI" id="CHEBI:15354"/>
        <dbReference type="ChEBI" id="CHEBI:15377"/>
        <dbReference type="ChEBI" id="CHEBI:15378"/>
        <dbReference type="ChEBI" id="CHEBI:15379"/>
        <dbReference type="ChEBI" id="CHEBI:15870"/>
        <dbReference type="ChEBI" id="CHEBI:33737"/>
        <dbReference type="ChEBI" id="CHEBI:33738"/>
        <dbReference type="EC" id="1.14.15.7"/>
    </reaction>
</comment>
<organism evidence="15 16">
    <name type="scientific">Pyrenophora tritici-repentis (strain Pt-1C-BFP)</name>
    <name type="common">Wheat tan spot fungus</name>
    <name type="synonym">Drechslera tritici-repentis</name>
    <dbReference type="NCBI Taxonomy" id="426418"/>
    <lineage>
        <taxon>Eukaryota</taxon>
        <taxon>Fungi</taxon>
        <taxon>Dikarya</taxon>
        <taxon>Ascomycota</taxon>
        <taxon>Pezizomycotina</taxon>
        <taxon>Dothideomycetes</taxon>
        <taxon>Pleosporomycetidae</taxon>
        <taxon>Pleosporales</taxon>
        <taxon>Pleosporineae</taxon>
        <taxon>Pleosporaceae</taxon>
        <taxon>Pyrenophora</taxon>
    </lineage>
</organism>
<keyword evidence="15" id="KW-0223">Dioxygenase</keyword>
<dbReference type="InterPro" id="IPR001663">
    <property type="entry name" value="Rng_hydr_dOase-A"/>
</dbReference>
<gene>
    <name evidence="15" type="ORF">PTRG_05909</name>
</gene>
<dbReference type="GO" id="GO:0051537">
    <property type="term" value="F:2 iron, 2 sulfur cluster binding"/>
    <property type="evidence" value="ECO:0007669"/>
    <property type="project" value="UniProtKB-KW"/>
</dbReference>
<protein>
    <recommendedName>
        <fullName evidence="6">Choline monooxygenase, chloroplastic</fullName>
        <ecNumber evidence="5">1.14.15.7</ecNumber>
    </recommendedName>
</protein>
<keyword evidence="9" id="KW-0560">Oxidoreductase</keyword>
<dbReference type="OMA" id="RYNVANY"/>
<dbReference type="InterPro" id="IPR015881">
    <property type="entry name" value="ARHD_Rieske_2Fe_2S"/>
</dbReference>
<dbReference type="SUPFAM" id="SSF50022">
    <property type="entry name" value="ISP domain"/>
    <property type="match status" value="1"/>
</dbReference>
<evidence type="ECO:0000256" key="11">
    <source>
        <dbReference type="ARBA" id="ARBA00023014"/>
    </source>
</evidence>
<dbReference type="InParanoid" id="B2W7X1"/>
<comment type="function">
    <text evidence="2">Catalyzes the first step of the osmoprotectant glycine betaine synthesis.</text>
</comment>
<evidence type="ECO:0000256" key="1">
    <source>
        <dbReference type="ARBA" id="ARBA00001962"/>
    </source>
</evidence>
<evidence type="ECO:0000256" key="10">
    <source>
        <dbReference type="ARBA" id="ARBA00023004"/>
    </source>
</evidence>
<keyword evidence="7" id="KW-0001">2Fe-2S</keyword>
<dbReference type="Pfam" id="PF00848">
    <property type="entry name" value="Ring_hydroxyl_A"/>
    <property type="match status" value="1"/>
</dbReference>
<dbReference type="GO" id="GO:0005506">
    <property type="term" value="F:iron ion binding"/>
    <property type="evidence" value="ECO:0007669"/>
    <property type="project" value="InterPro"/>
</dbReference>
<dbReference type="KEGG" id="ptrr:6344164"/>
<dbReference type="GO" id="GO:0019133">
    <property type="term" value="F:choline monooxygenase activity"/>
    <property type="evidence" value="ECO:0007669"/>
    <property type="project" value="UniProtKB-EC"/>
</dbReference>
<keyword evidence="11" id="KW-0411">Iron-sulfur</keyword>
<evidence type="ECO:0000256" key="9">
    <source>
        <dbReference type="ARBA" id="ARBA00023002"/>
    </source>
</evidence>
<dbReference type="Proteomes" id="UP000001471">
    <property type="component" value="Unassembled WGS sequence"/>
</dbReference>
<dbReference type="InterPro" id="IPR015879">
    <property type="entry name" value="Ring_hydroxy_dOase_asu_C_dom"/>
</dbReference>
<dbReference type="UniPathway" id="UPA00529">
    <property type="reaction ID" value="UER00430"/>
</dbReference>
<evidence type="ECO:0000313" key="16">
    <source>
        <dbReference type="Proteomes" id="UP000001471"/>
    </source>
</evidence>
<keyword evidence="8" id="KW-0479">Metal-binding</keyword>
<dbReference type="HOGENOM" id="CLU_026244_1_2_1"/>
<sequence>MVGYTVAERSRKQPEAVALDGHLQPDYRTTSTMVGSLLSYLGFGGKSATEVPPEKQAVRALPANWYTSEEMYQLERRAIFTRRWLILTHKSRLANPGDFLRYNVANYDIVVSKDRTGTINAFHNVCRHRAYPVVEKDGGNAKIFSCKYHGWSYGLNGNLAKAPGYQELENFEKANNGLFPIHTRIDRNGFVWINMDSKKEPEVSWESQFDHVDEQKRFDQFNFDDYEFDHTWNLEGPFNWKILADNFNECYHCKSTHPDLTTGIIDLESYDVYCSADHIQHDPNTPQDRKDLGQEICSTYCFPNASFTVTKHFLFMQKFMPKSPTESVMYYEVWRNKHSSEEDFLLISDTYKRVMGEDKVLCERAQKNIEAGVFVNGELHPHMEKGPLFFQKRCREIVMEHGMREKKEGRKIWPARQQLEPTGTAAISKEMEDFCEGLSCGTENEKSDLAW</sequence>
<dbReference type="OrthoDB" id="426882at2759"/>
<keyword evidence="10" id="KW-0408">Iron</keyword>